<evidence type="ECO:0008006" key="3">
    <source>
        <dbReference type="Google" id="ProtNLM"/>
    </source>
</evidence>
<proteinExistence type="predicted"/>
<evidence type="ECO:0000313" key="2">
    <source>
        <dbReference type="Proteomes" id="UP000773469"/>
    </source>
</evidence>
<sequence>MRKSTTQAQPFWSNPETIHHVLDKDIIDSMKRGNEKCSNLMMMDPHYEHQNNLYHIEWTRDDIDTLLHGMLVRSLEILRCADPSNDQFKEEIVWQATPQFAEVCRYAGLDPQIIRDEVKSIMKGRGKEFEVDQLAEFVHWCGFFAEMFKEKKAVKVVKQGLINVLTQHCEGDYELTTILGQILDLMDDLYISGVTAREVMVEFLAKEINS</sequence>
<dbReference type="Proteomes" id="UP000773469">
    <property type="component" value="Unassembled WGS sequence"/>
</dbReference>
<evidence type="ECO:0000313" key="1">
    <source>
        <dbReference type="EMBL" id="GIU40896.1"/>
    </source>
</evidence>
<accession>A0ABQ4P0F7</accession>
<dbReference type="RefSeq" id="WP_220756877.1">
    <property type="nucleotide sequence ID" value="NZ_BPEU01000013.1"/>
</dbReference>
<gene>
    <name evidence="1" type="ORF">TUM3794_19930</name>
</gene>
<protein>
    <recommendedName>
        <fullName evidence="3">HNH endonuclease</fullName>
    </recommendedName>
</protein>
<organism evidence="1 2">
    <name type="scientific">Shewanella colwelliana</name>
    <name type="common">Alteromonas colwelliana</name>
    <dbReference type="NCBI Taxonomy" id="23"/>
    <lineage>
        <taxon>Bacteria</taxon>
        <taxon>Pseudomonadati</taxon>
        <taxon>Pseudomonadota</taxon>
        <taxon>Gammaproteobacteria</taxon>
        <taxon>Alteromonadales</taxon>
        <taxon>Shewanellaceae</taxon>
        <taxon>Shewanella</taxon>
    </lineage>
</organism>
<name>A0ABQ4P0F7_SHECO</name>
<keyword evidence="2" id="KW-1185">Reference proteome</keyword>
<dbReference type="EMBL" id="BPEU01000013">
    <property type="protein sequence ID" value="GIU40896.1"/>
    <property type="molecule type" value="Genomic_DNA"/>
</dbReference>
<reference evidence="1 2" key="1">
    <citation type="submission" date="2021-05" db="EMBL/GenBank/DDBJ databases">
        <title>Molecular characterization for Shewanella algae harboring chromosomal blaOXA-55-like strains isolated from clinical and environment sample.</title>
        <authorList>
            <person name="Ohama Y."/>
            <person name="Aoki K."/>
            <person name="Harada S."/>
            <person name="Moriya K."/>
            <person name="Ishii Y."/>
            <person name="Tateda K."/>
        </authorList>
    </citation>
    <scope>NUCLEOTIDE SEQUENCE [LARGE SCALE GENOMIC DNA]</scope>
    <source>
        <strain evidence="1 2">MBTL60-118</strain>
    </source>
</reference>
<comment type="caution">
    <text evidence="1">The sequence shown here is derived from an EMBL/GenBank/DDBJ whole genome shotgun (WGS) entry which is preliminary data.</text>
</comment>